<dbReference type="SUPFAM" id="SSF55021">
    <property type="entry name" value="ACT-like"/>
    <property type="match status" value="1"/>
</dbReference>
<dbReference type="InterPro" id="IPR018528">
    <property type="entry name" value="Preph_deHydtase_CS"/>
</dbReference>
<feature type="domain" description="ACT" evidence="11">
    <location>
        <begin position="200"/>
        <end position="277"/>
    </location>
</feature>
<comment type="caution">
    <text evidence="12">The sequence shown here is derived from an EMBL/GenBank/DDBJ whole genome shotgun (WGS) entry which is preliminary data.</text>
</comment>
<dbReference type="Pfam" id="PF01842">
    <property type="entry name" value="ACT"/>
    <property type="match status" value="1"/>
</dbReference>
<keyword evidence="6 9" id="KW-0584">Phenylalanine biosynthesis</keyword>
<keyword evidence="4 9" id="KW-0028">Amino-acid biosynthesis</keyword>
<dbReference type="NCBIfam" id="NF008865">
    <property type="entry name" value="PRK11898.1"/>
    <property type="match status" value="1"/>
</dbReference>
<dbReference type="PANTHER" id="PTHR21022:SF19">
    <property type="entry name" value="PREPHENATE DEHYDRATASE-RELATED"/>
    <property type="match status" value="1"/>
</dbReference>
<evidence type="ECO:0000256" key="4">
    <source>
        <dbReference type="ARBA" id="ARBA00022605"/>
    </source>
</evidence>
<dbReference type="CDD" id="cd13633">
    <property type="entry name" value="PBP2_Sa-PDT_like"/>
    <property type="match status" value="1"/>
</dbReference>
<dbReference type="InterPro" id="IPR001086">
    <property type="entry name" value="Preph_deHydtase"/>
</dbReference>
<dbReference type="InterPro" id="IPR008242">
    <property type="entry name" value="Chor_mutase/pphenate_deHydtase"/>
</dbReference>
<organism evidence="12 13">
    <name type="scientific">Paenibacillus residui</name>
    <dbReference type="NCBI Taxonomy" id="629724"/>
    <lineage>
        <taxon>Bacteria</taxon>
        <taxon>Bacillati</taxon>
        <taxon>Bacillota</taxon>
        <taxon>Bacilli</taxon>
        <taxon>Bacillales</taxon>
        <taxon>Paenibacillaceae</taxon>
        <taxon>Paenibacillus</taxon>
    </lineage>
</organism>
<dbReference type="InterPro" id="IPR002912">
    <property type="entry name" value="ACT_dom"/>
</dbReference>
<dbReference type="PROSITE" id="PS51671">
    <property type="entry name" value="ACT"/>
    <property type="match status" value="1"/>
</dbReference>
<sequence>MTKIAFLGPEGTVSQESAQYFFNNESYEYIPYSFISDVYNATVSGHTDVSVIPIENTIDGSVKLHVDQLVLGDLQIQAEWIYPSIQNLIGFKQPQENGLAEIEKIISIDVAIAQCRNFLQAHLPEVKFEFVSSTAEGVRRVRELASPAVAAIGTKLAAKQYGLELLASNITDHQNNFTRFILVGNSSPPLKVANKYKTTLLVTLPEDYPGALHQVLSAFAWRRINLSKIESRPTKLKLGTYYFYIDAEGSLDSVLMPAAIEEIEALGCQVRILGSYPSYNYETSDTAHMEV</sequence>
<evidence type="ECO:0000256" key="2">
    <source>
        <dbReference type="ARBA" id="ARBA00013147"/>
    </source>
</evidence>
<dbReference type="PANTHER" id="PTHR21022">
    <property type="entry name" value="PREPHENATE DEHYDRATASE P PROTEIN"/>
    <property type="match status" value="1"/>
</dbReference>
<dbReference type="PROSITE" id="PS00858">
    <property type="entry name" value="PREPHENATE_DEHYDR_2"/>
    <property type="match status" value="1"/>
</dbReference>
<keyword evidence="13" id="KW-1185">Reference proteome</keyword>
<evidence type="ECO:0000313" key="13">
    <source>
        <dbReference type="Proteomes" id="UP001597120"/>
    </source>
</evidence>
<accession>A0ABW3DF67</accession>
<keyword evidence="7 9" id="KW-0456">Lyase</keyword>
<comment type="catalytic activity">
    <reaction evidence="8 9">
        <text>prephenate + H(+) = 3-phenylpyruvate + CO2 + H2O</text>
        <dbReference type="Rhea" id="RHEA:21648"/>
        <dbReference type="ChEBI" id="CHEBI:15377"/>
        <dbReference type="ChEBI" id="CHEBI:15378"/>
        <dbReference type="ChEBI" id="CHEBI:16526"/>
        <dbReference type="ChEBI" id="CHEBI:18005"/>
        <dbReference type="ChEBI" id="CHEBI:29934"/>
        <dbReference type="EC" id="4.2.1.51"/>
    </reaction>
</comment>
<dbReference type="PIRSF" id="PIRSF001500">
    <property type="entry name" value="Chor_mut_pdt_Ppr"/>
    <property type="match status" value="1"/>
</dbReference>
<dbReference type="SUPFAM" id="SSF53850">
    <property type="entry name" value="Periplasmic binding protein-like II"/>
    <property type="match status" value="1"/>
</dbReference>
<dbReference type="PROSITE" id="PS00857">
    <property type="entry name" value="PREPHENATE_DEHYDR_1"/>
    <property type="match status" value="1"/>
</dbReference>
<evidence type="ECO:0000256" key="1">
    <source>
        <dbReference type="ARBA" id="ARBA00004741"/>
    </source>
</evidence>
<evidence type="ECO:0000313" key="12">
    <source>
        <dbReference type="EMBL" id="MFD0871206.1"/>
    </source>
</evidence>
<protein>
    <recommendedName>
        <fullName evidence="3 9">Prephenate dehydratase</fullName>
        <shortName evidence="9">PDT</shortName>
        <ecNumber evidence="2 9">4.2.1.51</ecNumber>
    </recommendedName>
</protein>
<reference evidence="13" key="1">
    <citation type="journal article" date="2019" name="Int. J. Syst. Evol. Microbiol.">
        <title>The Global Catalogue of Microorganisms (GCM) 10K type strain sequencing project: providing services to taxonomists for standard genome sequencing and annotation.</title>
        <authorList>
            <consortium name="The Broad Institute Genomics Platform"/>
            <consortium name="The Broad Institute Genome Sequencing Center for Infectious Disease"/>
            <person name="Wu L."/>
            <person name="Ma J."/>
        </authorList>
    </citation>
    <scope>NUCLEOTIDE SEQUENCE [LARGE SCALE GENOMIC DNA]</scope>
    <source>
        <strain evidence="13">CCUG 57263</strain>
    </source>
</reference>
<comment type="pathway">
    <text evidence="1 9">Amino-acid biosynthesis; L-phenylalanine biosynthesis; phenylpyruvate from prephenate: step 1/1.</text>
</comment>
<evidence type="ECO:0000259" key="11">
    <source>
        <dbReference type="PROSITE" id="PS51671"/>
    </source>
</evidence>
<dbReference type="Pfam" id="PF00800">
    <property type="entry name" value="PDT"/>
    <property type="match status" value="1"/>
</dbReference>
<evidence type="ECO:0000256" key="6">
    <source>
        <dbReference type="ARBA" id="ARBA00023222"/>
    </source>
</evidence>
<dbReference type="InterPro" id="IPR045865">
    <property type="entry name" value="ACT-like_dom_sf"/>
</dbReference>
<name>A0ABW3DF67_9BACL</name>
<dbReference type="Gene3D" id="3.40.190.10">
    <property type="entry name" value="Periplasmic binding protein-like II"/>
    <property type="match status" value="2"/>
</dbReference>
<evidence type="ECO:0000256" key="8">
    <source>
        <dbReference type="ARBA" id="ARBA00047848"/>
    </source>
</evidence>
<evidence type="ECO:0000256" key="7">
    <source>
        <dbReference type="ARBA" id="ARBA00023239"/>
    </source>
</evidence>
<dbReference type="CDD" id="cd04905">
    <property type="entry name" value="ACT_CM-PDT"/>
    <property type="match status" value="1"/>
</dbReference>
<dbReference type="RefSeq" id="WP_144935970.1">
    <property type="nucleotide sequence ID" value="NZ_JBHTIU010000074.1"/>
</dbReference>
<gene>
    <name evidence="9 12" type="primary">pheA</name>
    <name evidence="12" type="ORF">ACFQ03_18855</name>
</gene>
<feature type="domain" description="Prephenate dehydratase" evidence="10">
    <location>
        <begin position="3"/>
        <end position="185"/>
    </location>
</feature>
<proteinExistence type="predicted"/>
<evidence type="ECO:0000259" key="10">
    <source>
        <dbReference type="PROSITE" id="PS51171"/>
    </source>
</evidence>
<dbReference type="GO" id="GO:0004664">
    <property type="term" value="F:prephenate dehydratase activity"/>
    <property type="evidence" value="ECO:0007669"/>
    <property type="project" value="UniProtKB-EC"/>
</dbReference>
<dbReference type="Gene3D" id="3.30.70.260">
    <property type="match status" value="1"/>
</dbReference>
<dbReference type="PROSITE" id="PS51171">
    <property type="entry name" value="PREPHENATE_DEHYDR_3"/>
    <property type="match status" value="1"/>
</dbReference>
<keyword evidence="5 9" id="KW-0057">Aromatic amino acid biosynthesis</keyword>
<dbReference type="Proteomes" id="UP001597120">
    <property type="component" value="Unassembled WGS sequence"/>
</dbReference>
<dbReference type="EMBL" id="JBHTIU010000074">
    <property type="protein sequence ID" value="MFD0871206.1"/>
    <property type="molecule type" value="Genomic_DNA"/>
</dbReference>
<dbReference type="EC" id="4.2.1.51" evidence="2 9"/>
<evidence type="ECO:0000256" key="9">
    <source>
        <dbReference type="RuleBase" id="RU361254"/>
    </source>
</evidence>
<evidence type="ECO:0000256" key="3">
    <source>
        <dbReference type="ARBA" id="ARBA00021872"/>
    </source>
</evidence>
<evidence type="ECO:0000256" key="5">
    <source>
        <dbReference type="ARBA" id="ARBA00023141"/>
    </source>
</evidence>